<dbReference type="Pfam" id="PF00172">
    <property type="entry name" value="Zn_clus"/>
    <property type="match status" value="1"/>
</dbReference>
<dbReference type="PANTHER" id="PTHR47540">
    <property type="entry name" value="THIAMINE REPRESSIBLE GENES REGULATORY PROTEIN THI5"/>
    <property type="match status" value="1"/>
</dbReference>
<dbReference type="InterPro" id="IPR007219">
    <property type="entry name" value="XnlR_reg_dom"/>
</dbReference>
<feature type="compositionally biased region" description="Basic and acidic residues" evidence="7">
    <location>
        <begin position="84"/>
        <end position="105"/>
    </location>
</feature>
<accession>A0A9W8WSU5</accession>
<sequence length="721" mass="80503">MATSNEHGRVTKRSSNACSRCRRQKIKCSGQQPCANCGKRSLTCIFDDRDKKVLVTQGYLSDLQAKLARLQDAHDAPSASDPLLDNHHDGRGRTDRSHSPDDSHRRTTQSSGGGTRESSPGTDGPRETGNLTNPLTETPSRFMAASNGQTFYLGTSSNWSFHGQVLSLVHEHMHKSPLPAADLLFDGSAYHLPWDGTRHLPESASPVIPSIDYAIFLINAVKFHCGDVMHFFEEGEFMLNLHDFYSSTGDKVVWKERLWYIHFLMIIAFGKSFVQQKSHSPRPPGADFLIHALQLLPDTNRLCRDPIVATEVLCCIALYLQSLDSRNAAHVTIGQAMRIALIQGMHTDMPVMNLGEAVVQRCRKIWWTIFILDRHMTALMGLPQSIRDEDVSCQLPDYSSSPQRAAALNMQIKLAKVHTDIASTVYGSNGRFRKKFVLSIKTVLDNLAGLAEELRTSFPLHTDKRFGGISRLPAHSHLYYYQTIVIVTRPLLFCCMKKVMESPQQVVPLISSPKIRKVLHMSLEASQKIVAILESLQDQGLLETFLPWDLDALFVATMVLIVTRFVDSTLLDDRTSWLEMAFALMNNMIDGGNRIADYRMRELRRLDEMLAEYAAIQERPPLMEALNRRQLTQSNTNFIQTAAGAPDDPLNPNPMFASPDGGPLYSGFSDEGTGFGDDLTAEQILAVAESMDIGGTDWLSFGVFDNCQPLQPLDMVHPSIQ</sequence>
<dbReference type="GO" id="GO:0045944">
    <property type="term" value="P:positive regulation of transcription by RNA polymerase II"/>
    <property type="evidence" value="ECO:0007669"/>
    <property type="project" value="TreeGrafter"/>
</dbReference>
<evidence type="ECO:0000259" key="8">
    <source>
        <dbReference type="PROSITE" id="PS50048"/>
    </source>
</evidence>
<dbReference type="AlphaFoldDB" id="A0A9W8WSU5"/>
<dbReference type="InterPro" id="IPR036864">
    <property type="entry name" value="Zn2-C6_fun-type_DNA-bd_sf"/>
</dbReference>
<gene>
    <name evidence="9" type="ORF">N0V87_008529</name>
</gene>
<keyword evidence="3" id="KW-0805">Transcription regulation</keyword>
<evidence type="ECO:0000256" key="1">
    <source>
        <dbReference type="ARBA" id="ARBA00004123"/>
    </source>
</evidence>
<dbReference type="SUPFAM" id="SSF57701">
    <property type="entry name" value="Zn2/Cys6 DNA-binding domain"/>
    <property type="match status" value="1"/>
</dbReference>
<comment type="subcellular location">
    <subcellularLocation>
        <location evidence="1">Nucleus</location>
    </subcellularLocation>
</comment>
<feature type="region of interest" description="Disordered" evidence="7">
    <location>
        <begin position="73"/>
        <end position="139"/>
    </location>
</feature>
<protein>
    <recommendedName>
        <fullName evidence="8">Zn(2)-C6 fungal-type domain-containing protein</fullName>
    </recommendedName>
</protein>
<keyword evidence="2" id="KW-0479">Metal-binding</keyword>
<dbReference type="Gene3D" id="4.10.240.10">
    <property type="entry name" value="Zn(2)-C6 fungal-type DNA-binding domain"/>
    <property type="match status" value="1"/>
</dbReference>
<proteinExistence type="predicted"/>
<dbReference type="GO" id="GO:0000981">
    <property type="term" value="F:DNA-binding transcription factor activity, RNA polymerase II-specific"/>
    <property type="evidence" value="ECO:0007669"/>
    <property type="project" value="InterPro"/>
</dbReference>
<dbReference type="Pfam" id="PF04082">
    <property type="entry name" value="Fungal_trans"/>
    <property type="match status" value="1"/>
</dbReference>
<dbReference type="PROSITE" id="PS00463">
    <property type="entry name" value="ZN2_CY6_FUNGAL_1"/>
    <property type="match status" value="1"/>
</dbReference>
<keyword evidence="6" id="KW-0539">Nucleus</keyword>
<organism evidence="9 10">
    <name type="scientific">Didymella glomerata</name>
    <dbReference type="NCBI Taxonomy" id="749621"/>
    <lineage>
        <taxon>Eukaryota</taxon>
        <taxon>Fungi</taxon>
        <taxon>Dikarya</taxon>
        <taxon>Ascomycota</taxon>
        <taxon>Pezizomycotina</taxon>
        <taxon>Dothideomycetes</taxon>
        <taxon>Pleosporomycetidae</taxon>
        <taxon>Pleosporales</taxon>
        <taxon>Pleosporineae</taxon>
        <taxon>Didymellaceae</taxon>
        <taxon>Didymella</taxon>
    </lineage>
</organism>
<dbReference type="InterPro" id="IPR001138">
    <property type="entry name" value="Zn2Cys6_DnaBD"/>
</dbReference>
<comment type="caution">
    <text evidence="9">The sequence shown here is derived from an EMBL/GenBank/DDBJ whole genome shotgun (WGS) entry which is preliminary data.</text>
</comment>
<dbReference type="GO" id="GO:0008270">
    <property type="term" value="F:zinc ion binding"/>
    <property type="evidence" value="ECO:0007669"/>
    <property type="project" value="InterPro"/>
</dbReference>
<dbReference type="PANTHER" id="PTHR47540:SF6">
    <property type="entry name" value="ZN(II)2CYS6 TRANSCRIPTION FACTOR (EUROFUNG)"/>
    <property type="match status" value="1"/>
</dbReference>
<evidence type="ECO:0000256" key="2">
    <source>
        <dbReference type="ARBA" id="ARBA00022723"/>
    </source>
</evidence>
<dbReference type="CDD" id="cd00067">
    <property type="entry name" value="GAL4"/>
    <property type="match status" value="1"/>
</dbReference>
<feature type="domain" description="Zn(2)-C6 fungal-type" evidence="8">
    <location>
        <begin position="17"/>
        <end position="46"/>
    </location>
</feature>
<evidence type="ECO:0000256" key="3">
    <source>
        <dbReference type="ARBA" id="ARBA00023015"/>
    </source>
</evidence>
<dbReference type="GO" id="GO:0006351">
    <property type="term" value="P:DNA-templated transcription"/>
    <property type="evidence" value="ECO:0007669"/>
    <property type="project" value="InterPro"/>
</dbReference>
<evidence type="ECO:0000256" key="5">
    <source>
        <dbReference type="ARBA" id="ARBA00023163"/>
    </source>
</evidence>
<dbReference type="SMART" id="SM00906">
    <property type="entry name" value="Fungal_trans"/>
    <property type="match status" value="1"/>
</dbReference>
<dbReference type="InterPro" id="IPR051711">
    <property type="entry name" value="Stress_Response_Reg"/>
</dbReference>
<dbReference type="Proteomes" id="UP001140562">
    <property type="component" value="Unassembled WGS sequence"/>
</dbReference>
<dbReference type="EMBL" id="JAPEUV010000124">
    <property type="protein sequence ID" value="KAJ4332226.1"/>
    <property type="molecule type" value="Genomic_DNA"/>
</dbReference>
<feature type="compositionally biased region" description="Polar residues" evidence="7">
    <location>
        <begin position="129"/>
        <end position="139"/>
    </location>
</feature>
<dbReference type="OrthoDB" id="3990906at2759"/>
<evidence type="ECO:0000256" key="4">
    <source>
        <dbReference type="ARBA" id="ARBA00023125"/>
    </source>
</evidence>
<evidence type="ECO:0000256" key="7">
    <source>
        <dbReference type="SAM" id="MobiDB-lite"/>
    </source>
</evidence>
<dbReference type="GO" id="GO:0043565">
    <property type="term" value="F:sequence-specific DNA binding"/>
    <property type="evidence" value="ECO:0007669"/>
    <property type="project" value="TreeGrafter"/>
</dbReference>
<evidence type="ECO:0000313" key="9">
    <source>
        <dbReference type="EMBL" id="KAJ4332226.1"/>
    </source>
</evidence>
<keyword evidence="5" id="KW-0804">Transcription</keyword>
<evidence type="ECO:0000256" key="6">
    <source>
        <dbReference type="ARBA" id="ARBA00023242"/>
    </source>
</evidence>
<evidence type="ECO:0000313" key="10">
    <source>
        <dbReference type="Proteomes" id="UP001140562"/>
    </source>
</evidence>
<dbReference type="GO" id="GO:0005634">
    <property type="term" value="C:nucleus"/>
    <property type="evidence" value="ECO:0007669"/>
    <property type="project" value="UniProtKB-SubCell"/>
</dbReference>
<keyword evidence="4" id="KW-0238">DNA-binding</keyword>
<reference evidence="9" key="1">
    <citation type="submission" date="2022-10" db="EMBL/GenBank/DDBJ databases">
        <title>Tapping the CABI collections for fungal endophytes: first genome assemblies for Collariella, Neodidymelliopsis, Ascochyta clinopodiicola, Didymella pomorum, Didymosphaeria variabile, Neocosmospora piperis and Neocucurbitaria cava.</title>
        <authorList>
            <person name="Hill R."/>
        </authorList>
    </citation>
    <scope>NUCLEOTIDE SEQUENCE</scope>
    <source>
        <strain evidence="9">IMI 360193</strain>
    </source>
</reference>
<dbReference type="CDD" id="cd12148">
    <property type="entry name" value="fungal_TF_MHR"/>
    <property type="match status" value="1"/>
</dbReference>
<dbReference type="SMART" id="SM00066">
    <property type="entry name" value="GAL4"/>
    <property type="match status" value="1"/>
</dbReference>
<dbReference type="PROSITE" id="PS50048">
    <property type="entry name" value="ZN2_CY6_FUNGAL_2"/>
    <property type="match status" value="1"/>
</dbReference>
<keyword evidence="10" id="KW-1185">Reference proteome</keyword>
<name>A0A9W8WSU5_9PLEO</name>